<organism evidence="5 6">
    <name type="scientific">Adineta steineri</name>
    <dbReference type="NCBI Taxonomy" id="433720"/>
    <lineage>
        <taxon>Eukaryota</taxon>
        <taxon>Metazoa</taxon>
        <taxon>Spiralia</taxon>
        <taxon>Gnathifera</taxon>
        <taxon>Rotifera</taxon>
        <taxon>Eurotatoria</taxon>
        <taxon>Bdelloidea</taxon>
        <taxon>Adinetida</taxon>
        <taxon>Adinetidae</taxon>
        <taxon>Adineta</taxon>
    </lineage>
</organism>
<dbReference type="PROSITE" id="PS50002">
    <property type="entry name" value="SH3"/>
    <property type="match status" value="1"/>
</dbReference>
<gene>
    <name evidence="5" type="ORF">KXQ929_LOCUS51971</name>
</gene>
<evidence type="ECO:0000256" key="2">
    <source>
        <dbReference type="PROSITE-ProRule" id="PRU00192"/>
    </source>
</evidence>
<comment type="caution">
    <text evidence="5">The sequence shown here is derived from an EMBL/GenBank/DDBJ whole genome shotgun (WGS) entry which is preliminary data.</text>
</comment>
<evidence type="ECO:0000259" key="4">
    <source>
        <dbReference type="PROSITE" id="PS50002"/>
    </source>
</evidence>
<dbReference type="PANTHER" id="PTHR14234">
    <property type="entry name" value="RIM BINDING PROTEIN-RELATED"/>
    <property type="match status" value="1"/>
</dbReference>
<proteinExistence type="predicted"/>
<reference evidence="5" key="1">
    <citation type="submission" date="2021-02" db="EMBL/GenBank/DDBJ databases">
        <authorList>
            <person name="Nowell W R."/>
        </authorList>
    </citation>
    <scope>NUCLEOTIDE SEQUENCE</scope>
</reference>
<dbReference type="PANTHER" id="PTHR14234:SF19">
    <property type="entry name" value="RIM-BINDING PROTEIN, ISOFORM F"/>
    <property type="match status" value="1"/>
</dbReference>
<dbReference type="Pfam" id="PF07653">
    <property type="entry name" value="SH3_2"/>
    <property type="match status" value="1"/>
</dbReference>
<evidence type="ECO:0000313" key="6">
    <source>
        <dbReference type="Proteomes" id="UP000663868"/>
    </source>
</evidence>
<feature type="domain" description="SH3" evidence="4">
    <location>
        <begin position="3"/>
        <end position="72"/>
    </location>
</feature>
<dbReference type="GO" id="GO:0007274">
    <property type="term" value="P:neuromuscular synaptic transmission"/>
    <property type="evidence" value="ECO:0007669"/>
    <property type="project" value="TreeGrafter"/>
</dbReference>
<feature type="non-terminal residue" evidence="5">
    <location>
        <position position="127"/>
    </location>
</feature>
<accession>A0A820QD75</accession>
<evidence type="ECO:0000256" key="3">
    <source>
        <dbReference type="SAM" id="MobiDB-lite"/>
    </source>
</evidence>
<dbReference type="InterPro" id="IPR040325">
    <property type="entry name" value="RIMBP1/2/3"/>
</dbReference>
<dbReference type="Gene3D" id="2.30.30.40">
    <property type="entry name" value="SH3 Domains"/>
    <property type="match status" value="1"/>
</dbReference>
<sequence>RSNGNPSGVLWQDINDPLKDSPNDHPEIELPLKSGEYYLIYGDIDEDGFYDGRNLDGRYGLIPSNFIELITNPYDLPEHIKHVIQKLTGKNIPVDERITRHREQTLSLDSDVFTNNSPPSIPTVRKQ</sequence>
<protein>
    <recommendedName>
        <fullName evidence="4">SH3 domain-containing protein</fullName>
    </recommendedName>
</protein>
<evidence type="ECO:0000256" key="1">
    <source>
        <dbReference type="ARBA" id="ARBA00022443"/>
    </source>
</evidence>
<dbReference type="AlphaFoldDB" id="A0A820QD75"/>
<dbReference type="GO" id="GO:0045202">
    <property type="term" value="C:synapse"/>
    <property type="evidence" value="ECO:0007669"/>
    <property type="project" value="GOC"/>
</dbReference>
<dbReference type="InterPro" id="IPR001452">
    <property type="entry name" value="SH3_domain"/>
</dbReference>
<dbReference type="SUPFAM" id="SSF50044">
    <property type="entry name" value="SH3-domain"/>
    <property type="match status" value="1"/>
</dbReference>
<evidence type="ECO:0000313" key="5">
    <source>
        <dbReference type="EMBL" id="CAF4417370.1"/>
    </source>
</evidence>
<dbReference type="InterPro" id="IPR036028">
    <property type="entry name" value="SH3-like_dom_sf"/>
</dbReference>
<name>A0A820QD75_9BILA</name>
<keyword evidence="1 2" id="KW-0728">SH3 domain</keyword>
<feature type="region of interest" description="Disordered" evidence="3">
    <location>
        <begin position="1"/>
        <end position="25"/>
    </location>
</feature>
<dbReference type="EMBL" id="CAJOBB010026637">
    <property type="protein sequence ID" value="CAF4417370.1"/>
    <property type="molecule type" value="Genomic_DNA"/>
</dbReference>
<feature type="compositionally biased region" description="Basic and acidic residues" evidence="3">
    <location>
        <begin position="16"/>
        <end position="25"/>
    </location>
</feature>
<feature type="non-terminal residue" evidence="5">
    <location>
        <position position="1"/>
    </location>
</feature>
<dbReference type="Proteomes" id="UP000663868">
    <property type="component" value="Unassembled WGS sequence"/>
</dbReference>